<reference evidence="1 2" key="1">
    <citation type="submission" date="2019-01" db="EMBL/GenBank/DDBJ databases">
        <title>Sequencing of cultivated peanut Arachis hypogaea provides insights into genome evolution and oil improvement.</title>
        <authorList>
            <person name="Chen X."/>
        </authorList>
    </citation>
    <scope>NUCLEOTIDE SEQUENCE [LARGE SCALE GENOMIC DNA]</scope>
    <source>
        <strain evidence="2">cv. Fuhuasheng</strain>
        <tissue evidence="1">Leaves</tissue>
    </source>
</reference>
<evidence type="ECO:0000313" key="2">
    <source>
        <dbReference type="Proteomes" id="UP000289738"/>
    </source>
</evidence>
<dbReference type="AlphaFoldDB" id="A0A444ZJ22"/>
<accession>A0A444ZJ22</accession>
<dbReference type="Proteomes" id="UP000289738">
    <property type="component" value="Chromosome B04"/>
</dbReference>
<sequence>MCNLIIINFNKEQGGVQRQFSYWCLRSYIGKEPRLRRPSKSSR</sequence>
<dbReference type="EMBL" id="SDMP01000014">
    <property type="protein sequence ID" value="RYR14214.1"/>
    <property type="molecule type" value="Genomic_DNA"/>
</dbReference>
<gene>
    <name evidence="1" type="ORF">Ahy_B04g070809</name>
</gene>
<proteinExistence type="predicted"/>
<comment type="caution">
    <text evidence="1">The sequence shown here is derived from an EMBL/GenBank/DDBJ whole genome shotgun (WGS) entry which is preliminary data.</text>
</comment>
<organism evidence="1 2">
    <name type="scientific">Arachis hypogaea</name>
    <name type="common">Peanut</name>
    <dbReference type="NCBI Taxonomy" id="3818"/>
    <lineage>
        <taxon>Eukaryota</taxon>
        <taxon>Viridiplantae</taxon>
        <taxon>Streptophyta</taxon>
        <taxon>Embryophyta</taxon>
        <taxon>Tracheophyta</taxon>
        <taxon>Spermatophyta</taxon>
        <taxon>Magnoliopsida</taxon>
        <taxon>eudicotyledons</taxon>
        <taxon>Gunneridae</taxon>
        <taxon>Pentapetalae</taxon>
        <taxon>rosids</taxon>
        <taxon>fabids</taxon>
        <taxon>Fabales</taxon>
        <taxon>Fabaceae</taxon>
        <taxon>Papilionoideae</taxon>
        <taxon>50 kb inversion clade</taxon>
        <taxon>dalbergioids sensu lato</taxon>
        <taxon>Dalbergieae</taxon>
        <taxon>Pterocarpus clade</taxon>
        <taxon>Arachis</taxon>
    </lineage>
</organism>
<protein>
    <submittedName>
        <fullName evidence="1">Uncharacterized protein</fullName>
    </submittedName>
</protein>
<evidence type="ECO:0000313" key="1">
    <source>
        <dbReference type="EMBL" id="RYR14214.1"/>
    </source>
</evidence>
<name>A0A444ZJ22_ARAHY</name>
<keyword evidence="2" id="KW-1185">Reference proteome</keyword>